<comment type="function">
    <text evidence="2">Catalyzes the condensation of para-aminobenzoate (pABA) with 6-hydroxymethyl-7,8-dihydropterin diphosphate (DHPt-PP) to form 7,8-dihydropteroate (H2Pte), the immediate precursor of folate derivatives.</text>
</comment>
<protein>
    <recommendedName>
        <fullName evidence="2">Dihydropteroate synthase</fullName>
        <shortName evidence="2">DHPS</shortName>
        <ecNumber evidence="2">2.5.1.15</ecNumber>
    </recommendedName>
    <alternativeName>
        <fullName evidence="2">Dihydropteroate pyrophosphorylase</fullName>
    </alternativeName>
</protein>
<dbReference type="Pfam" id="PF00809">
    <property type="entry name" value="Pterin_bind"/>
    <property type="match status" value="1"/>
</dbReference>
<dbReference type="Proteomes" id="UP000758168">
    <property type="component" value="Unassembled WGS sequence"/>
</dbReference>
<comment type="pathway">
    <text evidence="2">Cofactor biosynthesis; tetrahydrofolate biosynthesis; 7,8-dihydrofolate from 2-amino-4-hydroxy-6-hydroxymethyl-7,8-dihydropteridine diphosphate and 4-aminobenzoate: step 1/2.</text>
</comment>
<dbReference type="SUPFAM" id="SSF51717">
    <property type="entry name" value="Dihydropteroate synthetase-like"/>
    <property type="match status" value="1"/>
</dbReference>
<dbReference type="PROSITE" id="PS00792">
    <property type="entry name" value="DHPS_1"/>
    <property type="match status" value="1"/>
</dbReference>
<sequence>MSAPPYLPPLRHPVRTIGRRTFDFSAEIVVMGIVNRTPDSFYDQGRTYALDRAVQAALAAAAAGAGWVDVGGVPFSPDTPEVTEAEELDRVLPVVEAVAAATDVVISVDTFRPEVAARSIAAGAAVVNDTTGLHHPEMADVVAGTDATVVVAHSLAEPRQHLRRPRYDDVVAEVKHFLETRVQRALDHGVREEQVVIDPGHDLNKTTLHTLELTRRLSEIADLGLPLLAAVSNKDFVGESTGLAKPERLAPSLAAATACALGGARLWRMHEVGPAVAAARMTEALLGLRVPTGLRHNVD</sequence>
<dbReference type="PROSITE" id="PS50972">
    <property type="entry name" value="PTERIN_BINDING"/>
    <property type="match status" value="1"/>
</dbReference>
<organism evidence="4 5">
    <name type="scientific">Microlunatus capsulatus</name>
    <dbReference type="NCBI Taxonomy" id="99117"/>
    <lineage>
        <taxon>Bacteria</taxon>
        <taxon>Bacillati</taxon>
        <taxon>Actinomycetota</taxon>
        <taxon>Actinomycetes</taxon>
        <taxon>Propionibacteriales</taxon>
        <taxon>Propionibacteriaceae</taxon>
        <taxon>Microlunatus</taxon>
    </lineage>
</organism>
<dbReference type="InterPro" id="IPR045031">
    <property type="entry name" value="DHP_synth-like"/>
</dbReference>
<dbReference type="PANTHER" id="PTHR20941:SF8">
    <property type="entry name" value="INACTIVE DIHYDROPTEROATE SYNTHASE 2"/>
    <property type="match status" value="1"/>
</dbReference>
<evidence type="ECO:0000256" key="1">
    <source>
        <dbReference type="ARBA" id="ARBA00009503"/>
    </source>
</evidence>
<evidence type="ECO:0000313" key="4">
    <source>
        <dbReference type="EMBL" id="MBP2415811.1"/>
    </source>
</evidence>
<keyword evidence="2" id="KW-0460">Magnesium</keyword>
<accession>A0ABS4Z437</accession>
<comment type="cofactor">
    <cofactor evidence="2">
        <name>Mg(2+)</name>
        <dbReference type="ChEBI" id="CHEBI:18420"/>
    </cofactor>
</comment>
<reference evidence="4 5" key="1">
    <citation type="submission" date="2021-03" db="EMBL/GenBank/DDBJ databases">
        <title>Sequencing the genomes of 1000 actinobacteria strains.</title>
        <authorList>
            <person name="Klenk H.-P."/>
        </authorList>
    </citation>
    <scope>NUCLEOTIDE SEQUENCE [LARGE SCALE GENOMIC DNA]</scope>
    <source>
        <strain evidence="4 5">DSM 12936</strain>
    </source>
</reference>
<dbReference type="InterPro" id="IPR006390">
    <property type="entry name" value="DHP_synth_dom"/>
</dbReference>
<keyword evidence="2" id="KW-0479">Metal-binding</keyword>
<dbReference type="GO" id="GO:0004156">
    <property type="term" value="F:dihydropteroate synthase activity"/>
    <property type="evidence" value="ECO:0007669"/>
    <property type="project" value="UniProtKB-EC"/>
</dbReference>
<keyword evidence="2" id="KW-0289">Folate biosynthesis</keyword>
<comment type="similarity">
    <text evidence="1 2">Belongs to the DHPS family.</text>
</comment>
<evidence type="ECO:0000313" key="5">
    <source>
        <dbReference type="Proteomes" id="UP000758168"/>
    </source>
</evidence>
<evidence type="ECO:0000259" key="3">
    <source>
        <dbReference type="PROSITE" id="PS50972"/>
    </source>
</evidence>
<evidence type="ECO:0000256" key="2">
    <source>
        <dbReference type="RuleBase" id="RU361205"/>
    </source>
</evidence>
<dbReference type="InterPro" id="IPR000489">
    <property type="entry name" value="Pterin-binding_dom"/>
</dbReference>
<proteinExistence type="inferred from homology"/>
<keyword evidence="2 4" id="KW-0808">Transferase</keyword>
<dbReference type="EMBL" id="JAGIOB010000001">
    <property type="protein sequence ID" value="MBP2415811.1"/>
    <property type="molecule type" value="Genomic_DNA"/>
</dbReference>
<gene>
    <name evidence="4" type="ORF">JOF54_000733</name>
</gene>
<keyword evidence="5" id="KW-1185">Reference proteome</keyword>
<dbReference type="InterPro" id="IPR011005">
    <property type="entry name" value="Dihydropteroate_synth-like_sf"/>
</dbReference>
<comment type="caution">
    <text evidence="4">The sequence shown here is derived from an EMBL/GenBank/DDBJ whole genome shotgun (WGS) entry which is preliminary data.</text>
</comment>
<dbReference type="PANTHER" id="PTHR20941">
    <property type="entry name" value="FOLATE SYNTHESIS PROTEINS"/>
    <property type="match status" value="1"/>
</dbReference>
<dbReference type="Gene3D" id="3.20.20.20">
    <property type="entry name" value="Dihydropteroate synthase-like"/>
    <property type="match status" value="1"/>
</dbReference>
<dbReference type="RefSeq" id="WP_307803811.1">
    <property type="nucleotide sequence ID" value="NZ_BAAAMH010000023.1"/>
</dbReference>
<name>A0ABS4Z437_9ACTN</name>
<feature type="domain" description="Pterin-binding" evidence="3">
    <location>
        <begin position="28"/>
        <end position="280"/>
    </location>
</feature>
<dbReference type="EC" id="2.5.1.15" evidence="2"/>
<dbReference type="NCBIfam" id="TIGR01496">
    <property type="entry name" value="DHPS"/>
    <property type="match status" value="1"/>
</dbReference>